<dbReference type="NCBIfam" id="TIGR02191">
    <property type="entry name" value="RNaseIII"/>
    <property type="match status" value="1"/>
</dbReference>
<comment type="cofactor">
    <cofactor evidence="13">
        <name>Mg(2+)</name>
        <dbReference type="ChEBI" id="CHEBI:18420"/>
    </cofactor>
</comment>
<keyword evidence="7 13" id="KW-0540">Nuclease</keyword>
<keyword evidence="4 13" id="KW-0698">rRNA processing</keyword>
<dbReference type="FunFam" id="3.30.160.20:FF:000003">
    <property type="entry name" value="Ribonuclease 3"/>
    <property type="match status" value="1"/>
</dbReference>
<evidence type="ECO:0000313" key="19">
    <source>
        <dbReference type="EMBL" id="KCZ59852.1"/>
    </source>
</evidence>
<keyword evidence="13" id="KW-0699">rRNA-binding</keyword>
<dbReference type="PANTHER" id="PTHR11207">
    <property type="entry name" value="RIBONUCLEASE III"/>
    <property type="match status" value="1"/>
</dbReference>
<dbReference type="GO" id="GO:0006397">
    <property type="term" value="P:mRNA processing"/>
    <property type="evidence" value="ECO:0007669"/>
    <property type="project" value="UniProtKB-UniRule"/>
</dbReference>
<feature type="region of interest" description="Disordered" evidence="14">
    <location>
        <begin position="1"/>
        <end position="22"/>
    </location>
</feature>
<reference evidence="21 22" key="2">
    <citation type="journal article" date="2018" name="Nat. Biotechnol.">
        <title>A standardized bacterial taxonomy based on genome phylogeny substantially revises the tree of life.</title>
        <authorList>
            <person name="Parks D.H."/>
            <person name="Chuvochina M."/>
            <person name="Waite D.W."/>
            <person name="Rinke C."/>
            <person name="Skarshewski A."/>
            <person name="Chaumeil P.A."/>
            <person name="Hugenholtz P."/>
        </authorList>
    </citation>
    <scope>NUCLEOTIDE SEQUENCE [LARGE SCALE GENOMIC DNA]</scope>
    <source>
        <strain evidence="18">UBA10378</strain>
        <strain evidence="17">UBA8557</strain>
    </source>
</reference>
<dbReference type="GeneID" id="92501520"/>
<dbReference type="OrthoDB" id="9805026at2"/>
<evidence type="ECO:0000256" key="1">
    <source>
        <dbReference type="ARBA" id="ARBA00000109"/>
    </source>
</evidence>
<dbReference type="PANTHER" id="PTHR11207:SF0">
    <property type="entry name" value="RIBONUCLEASE 3"/>
    <property type="match status" value="1"/>
</dbReference>
<keyword evidence="10 13" id="KW-0378">Hydrolase</keyword>
<evidence type="ECO:0000256" key="14">
    <source>
        <dbReference type="SAM" id="MobiDB-lite"/>
    </source>
</evidence>
<dbReference type="RefSeq" id="WP_081806175.1">
    <property type="nucleotide sequence ID" value="NZ_AWFH01000034.1"/>
</dbReference>
<evidence type="ECO:0000313" key="18">
    <source>
        <dbReference type="EMBL" id="HBQ48252.1"/>
    </source>
</evidence>
<dbReference type="EMBL" id="AWFH01000034">
    <property type="protein sequence ID" value="KCZ59852.1"/>
    <property type="molecule type" value="Genomic_DNA"/>
</dbReference>
<comment type="function">
    <text evidence="13">Digests double-stranded RNA. Involved in the processing of primary rRNA transcript to yield the immediate precursors to the large and small rRNAs (23S and 16S). Processes some mRNAs, and tRNAs when they are encoded in the rRNA operon. Processes pre-crRNA and tracrRNA of type II CRISPR loci if present in the organism.</text>
</comment>
<dbReference type="CDD" id="cd10845">
    <property type="entry name" value="DSRM_RNAse_III_family"/>
    <property type="match status" value="1"/>
</dbReference>
<dbReference type="SMART" id="SM00358">
    <property type="entry name" value="DSRM"/>
    <property type="match status" value="1"/>
</dbReference>
<dbReference type="Pfam" id="PF00035">
    <property type="entry name" value="dsrm"/>
    <property type="match status" value="1"/>
</dbReference>
<dbReference type="HAMAP" id="MF_00104">
    <property type="entry name" value="RNase_III"/>
    <property type="match status" value="1"/>
</dbReference>
<gene>
    <name evidence="13 17" type="primary">rnc</name>
    <name evidence="17" type="ORF">DCG65_00175</name>
    <name evidence="18" type="ORF">DD728_05105</name>
    <name evidence="19" type="ORF">HY36_06900</name>
</gene>
<evidence type="ECO:0000256" key="13">
    <source>
        <dbReference type="HAMAP-Rule" id="MF_00104"/>
    </source>
</evidence>
<organism evidence="19 20">
    <name type="scientific">Hyphomonas atlantica</name>
    <dbReference type="NCBI Taxonomy" id="1280948"/>
    <lineage>
        <taxon>Bacteria</taxon>
        <taxon>Pseudomonadati</taxon>
        <taxon>Pseudomonadota</taxon>
        <taxon>Alphaproteobacteria</taxon>
        <taxon>Hyphomonadales</taxon>
        <taxon>Hyphomonadaceae</taxon>
        <taxon>Hyphomonas</taxon>
    </lineage>
</organism>
<keyword evidence="5 13" id="KW-0507">mRNA processing</keyword>
<dbReference type="GO" id="GO:0019843">
    <property type="term" value="F:rRNA binding"/>
    <property type="evidence" value="ECO:0007669"/>
    <property type="project" value="UniProtKB-KW"/>
</dbReference>
<dbReference type="SUPFAM" id="SSF69065">
    <property type="entry name" value="RNase III domain-like"/>
    <property type="match status" value="1"/>
</dbReference>
<dbReference type="GO" id="GO:0005737">
    <property type="term" value="C:cytoplasm"/>
    <property type="evidence" value="ECO:0007669"/>
    <property type="project" value="UniProtKB-SubCell"/>
</dbReference>
<dbReference type="Gene3D" id="1.10.1520.10">
    <property type="entry name" value="Ribonuclease III domain"/>
    <property type="match status" value="1"/>
</dbReference>
<feature type="domain" description="RNase III" evidence="16">
    <location>
        <begin position="27"/>
        <end position="155"/>
    </location>
</feature>
<dbReference type="CDD" id="cd00593">
    <property type="entry name" value="RIBOc"/>
    <property type="match status" value="1"/>
</dbReference>
<keyword evidence="11 13" id="KW-0460">Magnesium</keyword>
<dbReference type="InterPro" id="IPR014720">
    <property type="entry name" value="dsRBD_dom"/>
</dbReference>
<feature type="binding site" evidence="13">
    <location>
        <position position="141"/>
    </location>
    <ligand>
        <name>Mg(2+)</name>
        <dbReference type="ChEBI" id="CHEBI:18420"/>
    </ligand>
</feature>
<dbReference type="PROSITE" id="PS50142">
    <property type="entry name" value="RNASE_3_2"/>
    <property type="match status" value="1"/>
</dbReference>
<evidence type="ECO:0000256" key="4">
    <source>
        <dbReference type="ARBA" id="ARBA00022552"/>
    </source>
</evidence>
<protein>
    <recommendedName>
        <fullName evidence="13">Ribonuclease 3</fullName>
        <ecNumber evidence="13">3.1.26.3</ecNumber>
    </recommendedName>
    <alternativeName>
        <fullName evidence="13">Ribonuclease III</fullName>
        <shortName evidence="13">RNase III</shortName>
    </alternativeName>
</protein>
<evidence type="ECO:0000256" key="5">
    <source>
        <dbReference type="ARBA" id="ARBA00022664"/>
    </source>
</evidence>
<keyword evidence="9 13" id="KW-0255">Endonuclease</keyword>
<feature type="binding site" evidence="13">
    <location>
        <position position="144"/>
    </location>
    <ligand>
        <name>Mg(2+)</name>
        <dbReference type="ChEBI" id="CHEBI:18420"/>
    </ligand>
</feature>
<keyword evidence="20" id="KW-1185">Reference proteome</keyword>
<dbReference type="GO" id="GO:0004525">
    <property type="term" value="F:ribonuclease III activity"/>
    <property type="evidence" value="ECO:0007669"/>
    <property type="project" value="UniProtKB-UniRule"/>
</dbReference>
<keyword evidence="3 13" id="KW-0963">Cytoplasm</keyword>
<keyword evidence="12 13" id="KW-0694">RNA-binding</keyword>
<comment type="subunit">
    <text evidence="13">Homodimer.</text>
</comment>
<evidence type="ECO:0000256" key="11">
    <source>
        <dbReference type="ARBA" id="ARBA00022842"/>
    </source>
</evidence>
<dbReference type="Pfam" id="PF14622">
    <property type="entry name" value="Ribonucleas_3_3"/>
    <property type="match status" value="1"/>
</dbReference>
<evidence type="ECO:0000256" key="7">
    <source>
        <dbReference type="ARBA" id="ARBA00022722"/>
    </source>
</evidence>
<dbReference type="PROSITE" id="PS50137">
    <property type="entry name" value="DS_RBD"/>
    <property type="match status" value="1"/>
</dbReference>
<feature type="domain" description="DRBM" evidence="15">
    <location>
        <begin position="180"/>
        <end position="249"/>
    </location>
</feature>
<reference evidence="19 20" key="1">
    <citation type="journal article" date="2014" name="Antonie Van Leeuwenhoek">
        <title>Hyphomonas beringensis sp. nov. and Hyphomonas chukchiensis sp. nov., isolated from surface seawater of the Bering Sea and Chukchi Sea.</title>
        <authorList>
            <person name="Li C."/>
            <person name="Lai Q."/>
            <person name="Li G."/>
            <person name="Dong C."/>
            <person name="Wang J."/>
            <person name="Liao Y."/>
            <person name="Shao Z."/>
        </authorList>
    </citation>
    <scope>NUCLEOTIDE SEQUENCE [LARGE SCALE GENOMIC DNA]</scope>
    <source>
        <strain evidence="19 20">22II1-22F38</strain>
    </source>
</reference>
<dbReference type="SMART" id="SM00535">
    <property type="entry name" value="RIBOc"/>
    <property type="match status" value="1"/>
</dbReference>
<evidence type="ECO:0000256" key="10">
    <source>
        <dbReference type="ARBA" id="ARBA00022801"/>
    </source>
</evidence>
<evidence type="ECO:0000259" key="16">
    <source>
        <dbReference type="PROSITE" id="PS50142"/>
    </source>
</evidence>
<evidence type="ECO:0000256" key="6">
    <source>
        <dbReference type="ARBA" id="ARBA00022694"/>
    </source>
</evidence>
<evidence type="ECO:0000256" key="9">
    <source>
        <dbReference type="ARBA" id="ARBA00022759"/>
    </source>
</evidence>
<evidence type="ECO:0000313" key="20">
    <source>
        <dbReference type="Proteomes" id="UP000024547"/>
    </source>
</evidence>
<dbReference type="InterPro" id="IPR011907">
    <property type="entry name" value="RNase_III"/>
</dbReference>
<dbReference type="Proteomes" id="UP000259173">
    <property type="component" value="Unassembled WGS sequence"/>
</dbReference>
<dbReference type="GO" id="GO:0010468">
    <property type="term" value="P:regulation of gene expression"/>
    <property type="evidence" value="ECO:0007669"/>
    <property type="project" value="TreeGrafter"/>
</dbReference>
<evidence type="ECO:0000256" key="12">
    <source>
        <dbReference type="ARBA" id="ARBA00022884"/>
    </source>
</evidence>
<evidence type="ECO:0000256" key="3">
    <source>
        <dbReference type="ARBA" id="ARBA00022490"/>
    </source>
</evidence>
<dbReference type="EC" id="3.1.26.3" evidence="13"/>
<comment type="catalytic activity">
    <reaction evidence="1 13">
        <text>Endonucleolytic cleavage to 5'-phosphomonoester.</text>
        <dbReference type="EC" id="3.1.26.3"/>
    </reaction>
</comment>
<feature type="compositionally biased region" description="Basic residues" evidence="14">
    <location>
        <begin position="1"/>
        <end position="15"/>
    </location>
</feature>
<dbReference type="GO" id="GO:0003725">
    <property type="term" value="F:double-stranded RNA binding"/>
    <property type="evidence" value="ECO:0007669"/>
    <property type="project" value="TreeGrafter"/>
</dbReference>
<proteinExistence type="inferred from homology"/>
<dbReference type="eggNOG" id="COG0571">
    <property type="taxonomic scope" value="Bacteria"/>
</dbReference>
<dbReference type="GO" id="GO:0006364">
    <property type="term" value="P:rRNA processing"/>
    <property type="evidence" value="ECO:0007669"/>
    <property type="project" value="UniProtKB-UniRule"/>
</dbReference>
<comment type="subcellular location">
    <subcellularLocation>
        <location evidence="13">Cytoplasm</location>
    </subcellularLocation>
</comment>
<comment type="similarity">
    <text evidence="2">Belongs to the ribonuclease III family.</text>
</comment>
<evidence type="ECO:0000313" key="22">
    <source>
        <dbReference type="Proteomes" id="UP000263957"/>
    </source>
</evidence>
<evidence type="ECO:0000256" key="8">
    <source>
        <dbReference type="ARBA" id="ARBA00022723"/>
    </source>
</evidence>
<dbReference type="PATRIC" id="fig|1280948.3.peg.2476"/>
<dbReference type="GO" id="GO:0046872">
    <property type="term" value="F:metal ion binding"/>
    <property type="evidence" value="ECO:0007669"/>
    <property type="project" value="UniProtKB-KW"/>
</dbReference>
<dbReference type="PROSITE" id="PS00517">
    <property type="entry name" value="RNASE_3_1"/>
    <property type="match status" value="1"/>
</dbReference>
<dbReference type="SUPFAM" id="SSF54768">
    <property type="entry name" value="dsRNA-binding domain-like"/>
    <property type="match status" value="1"/>
</dbReference>
<evidence type="ECO:0000259" key="15">
    <source>
        <dbReference type="PROSITE" id="PS50137"/>
    </source>
</evidence>
<evidence type="ECO:0000256" key="2">
    <source>
        <dbReference type="ARBA" id="ARBA00010183"/>
    </source>
</evidence>
<evidence type="ECO:0000313" key="17">
    <source>
        <dbReference type="EMBL" id="HAE92944.1"/>
    </source>
</evidence>
<dbReference type="EMBL" id="DOGS01000104">
    <property type="protein sequence ID" value="HBQ48252.1"/>
    <property type="molecule type" value="Genomic_DNA"/>
</dbReference>
<keyword evidence="6 13" id="KW-0819">tRNA processing</keyword>
<dbReference type="Proteomes" id="UP000263957">
    <property type="component" value="Unassembled WGS sequence"/>
</dbReference>
<dbReference type="Gene3D" id="3.30.160.20">
    <property type="match status" value="1"/>
</dbReference>
<dbReference type="InterPro" id="IPR036389">
    <property type="entry name" value="RNase_III_sf"/>
</dbReference>
<dbReference type="EMBL" id="DMBR01000008">
    <property type="protein sequence ID" value="HAE92944.1"/>
    <property type="molecule type" value="Genomic_DNA"/>
</dbReference>
<name>A0A059DZU9_9PROT</name>
<dbReference type="InterPro" id="IPR000999">
    <property type="entry name" value="RNase_III_dom"/>
</dbReference>
<feature type="active site" evidence="13">
    <location>
        <position position="72"/>
    </location>
</feature>
<dbReference type="GO" id="GO:0008033">
    <property type="term" value="P:tRNA processing"/>
    <property type="evidence" value="ECO:0007669"/>
    <property type="project" value="UniProtKB-KW"/>
</dbReference>
<evidence type="ECO:0000313" key="21">
    <source>
        <dbReference type="Proteomes" id="UP000259173"/>
    </source>
</evidence>
<dbReference type="AlphaFoldDB" id="A0A059DZU9"/>
<sequence>MTPTRPKRTRLRSKGKANQPSLTDADLKSVEAILGHKFKTPDTLIRALTHPSAVSSADSVRLSNQRLEFLGDRVLNLVIADRLIDRRRLESEGDLAPRLNGFVKKGACAEAMRHLGLSKYLIMSDGEIASGGRERESTLGDACEAIIGAIYLDAGLSTARKFIEKGWAPQFQAPLAEAKDPKTLLQEWAQGQGLPLPDYDVLNRSGPDHAPTYEIQVRVDNRGSAVAVGSSKRDAERNAAALLLKSLTEPK</sequence>
<keyword evidence="8 13" id="KW-0479">Metal-binding</keyword>
<dbReference type="STRING" id="1280948.HY36_06900"/>
<feature type="active site" evidence="13">
    <location>
        <position position="144"/>
    </location>
</feature>
<comment type="caution">
    <text evidence="19">The sequence shown here is derived from an EMBL/GenBank/DDBJ whole genome shotgun (WGS) entry which is preliminary data.</text>
</comment>
<accession>A0A059DZU9</accession>
<feature type="binding site" evidence="13">
    <location>
        <position position="68"/>
    </location>
    <ligand>
        <name>Mg(2+)</name>
        <dbReference type="ChEBI" id="CHEBI:18420"/>
    </ligand>
</feature>
<dbReference type="Proteomes" id="UP000024547">
    <property type="component" value="Unassembled WGS sequence"/>
</dbReference>